<protein>
    <submittedName>
        <fullName evidence="2">Uncharacterized protein</fullName>
    </submittedName>
</protein>
<keyword evidence="1" id="KW-0472">Membrane</keyword>
<dbReference type="Proteomes" id="UP000218139">
    <property type="component" value="Unassembled WGS sequence"/>
</dbReference>
<reference evidence="2 3" key="1">
    <citation type="submission" date="2016-05" db="EMBL/GenBank/DDBJ databases">
        <authorList>
            <person name="Lee J.-Y."/>
            <person name="Kim E.B."/>
            <person name="Choi Y.-J."/>
        </authorList>
    </citation>
    <scope>NUCLEOTIDE SEQUENCE [LARGE SCALE GENOMIC DNA]</scope>
    <source>
        <strain evidence="2 3">KLA006</strain>
    </source>
</reference>
<sequence>MYCIVLYCIVLYCIVLYCIVLYCIVLYCIVHETHPYLYVLYLIFIVSYLLFLLDIFIVILYNNHYHNLNIITKYRESKTDFRYFYFLNLLCIFLPFQTI</sequence>
<feature type="transmembrane region" description="Helical" evidence="1">
    <location>
        <begin position="36"/>
        <end position="61"/>
    </location>
</feature>
<keyword evidence="1" id="KW-0812">Transmembrane</keyword>
<evidence type="ECO:0000313" key="3">
    <source>
        <dbReference type="Proteomes" id="UP000218139"/>
    </source>
</evidence>
<organism evidence="2 3">
    <name type="scientific">Ligilactobacillus salivarius</name>
    <dbReference type="NCBI Taxonomy" id="1624"/>
    <lineage>
        <taxon>Bacteria</taxon>
        <taxon>Bacillati</taxon>
        <taxon>Bacillota</taxon>
        <taxon>Bacilli</taxon>
        <taxon>Lactobacillales</taxon>
        <taxon>Lactobacillaceae</taxon>
        <taxon>Ligilactobacillus</taxon>
    </lineage>
</organism>
<dbReference type="EMBL" id="LXZO01000097">
    <property type="protein sequence ID" value="PAY45998.1"/>
    <property type="molecule type" value="Genomic_DNA"/>
</dbReference>
<accession>A0A9X6S470</accession>
<evidence type="ECO:0000313" key="2">
    <source>
        <dbReference type="EMBL" id="PAY45998.1"/>
    </source>
</evidence>
<feature type="transmembrane region" description="Helical" evidence="1">
    <location>
        <begin position="81"/>
        <end position="98"/>
    </location>
</feature>
<gene>
    <name evidence="2" type="ORF">A8C52_08625</name>
</gene>
<comment type="caution">
    <text evidence="2">The sequence shown here is derived from an EMBL/GenBank/DDBJ whole genome shotgun (WGS) entry which is preliminary data.</text>
</comment>
<dbReference type="AlphaFoldDB" id="A0A9X6S470"/>
<proteinExistence type="predicted"/>
<evidence type="ECO:0000256" key="1">
    <source>
        <dbReference type="SAM" id="Phobius"/>
    </source>
</evidence>
<feature type="transmembrane region" description="Helical" evidence="1">
    <location>
        <begin position="7"/>
        <end position="30"/>
    </location>
</feature>
<keyword evidence="1" id="KW-1133">Transmembrane helix</keyword>
<name>A0A9X6S470_9LACO</name>